<evidence type="ECO:0000256" key="1">
    <source>
        <dbReference type="ARBA" id="ARBA00010884"/>
    </source>
</evidence>
<feature type="active site" description="Charge relay system" evidence="2">
    <location>
        <position position="267"/>
    </location>
</feature>
<comment type="caution">
    <text evidence="4">The sequence shown here is derived from an EMBL/GenBank/DDBJ whole genome shotgun (WGS) entry which is preliminary data.</text>
</comment>
<proteinExistence type="inferred from homology"/>
<dbReference type="GO" id="GO:0047372">
    <property type="term" value="F:monoacylglycerol lipase activity"/>
    <property type="evidence" value="ECO:0007669"/>
    <property type="project" value="TreeGrafter"/>
</dbReference>
<dbReference type="InterPro" id="IPR012020">
    <property type="entry name" value="ABHD4"/>
</dbReference>
<dbReference type="InterPro" id="IPR000073">
    <property type="entry name" value="AB_hydrolase_1"/>
</dbReference>
<sequence>MPLIKESTYKRAPRYQFNGHLQTVLPAILRRVQTTYERERLTLSDGDFVDLDWVDNRSRNLVLLSHGLEGNSERHYMMGMANRFSEEGWDVLAWNCRSCSGEMNRKFRLYNHGEIGDIGEVIGHALQTKNYEKVLLIGFSMGGSILMKYLGVHGKAVPEAVIGGVAFSSPCDLKASVDALELPGNGFYKRRFFKSLSRKVTDKAADFPGRLDISKLDEVGHWRDFDEHYSAPLGGYEDAADFYRQASAKNFMGGTDRPILLVNAGNDPILPPACSPAELCKDHPKLFLERPGSGGHVGFTLPGKPYAWSEYRAIQFLQDHLN</sequence>
<comment type="similarity">
    <text evidence="1">Belongs to the AB hydrolase superfamily. AB hydrolase 4 family.</text>
</comment>
<dbReference type="RefSeq" id="WP_044226000.1">
    <property type="nucleotide sequence ID" value="NZ_JBKAGJ010000002.1"/>
</dbReference>
<dbReference type="Proteomes" id="UP000029736">
    <property type="component" value="Unassembled WGS sequence"/>
</dbReference>
<dbReference type="InterPro" id="IPR029058">
    <property type="entry name" value="AB_hydrolase_fold"/>
</dbReference>
<dbReference type="OrthoDB" id="332676at2"/>
<dbReference type="AlphaFoldDB" id="A0A098S108"/>
<keyword evidence="5" id="KW-1185">Reference proteome</keyword>
<dbReference type="InterPro" id="IPR050960">
    <property type="entry name" value="AB_hydrolase_4_sf"/>
</dbReference>
<evidence type="ECO:0000259" key="3">
    <source>
        <dbReference type="Pfam" id="PF00561"/>
    </source>
</evidence>
<dbReference type="GO" id="GO:0034338">
    <property type="term" value="F:short-chain carboxylesterase activity"/>
    <property type="evidence" value="ECO:0007669"/>
    <property type="project" value="TreeGrafter"/>
</dbReference>
<name>A0A098S108_9BACT</name>
<evidence type="ECO:0000313" key="4">
    <source>
        <dbReference type="EMBL" id="KGE86044.1"/>
    </source>
</evidence>
<dbReference type="PANTHER" id="PTHR10794:SF94">
    <property type="entry name" value="ESTERASE YHET-RELATED"/>
    <property type="match status" value="1"/>
</dbReference>
<dbReference type="Gene3D" id="3.40.50.1820">
    <property type="entry name" value="alpha/beta hydrolase"/>
    <property type="match status" value="1"/>
</dbReference>
<reference evidence="4 5" key="1">
    <citation type="journal article" date="2014" name="Int. J. Syst. Evol. Microbiol.">
        <title>Phaeodactylibacter xiamenensis gen. nov., sp. nov., a member of the family Saprospiraceae isolated from the marine alga Phaeodactylum tricornutum.</title>
        <authorList>
            <person name="Chen Z.Jr."/>
            <person name="Lei X."/>
            <person name="Lai Q."/>
            <person name="Li Y."/>
            <person name="Zhang B."/>
            <person name="Zhang J."/>
            <person name="Zhang H."/>
            <person name="Yang L."/>
            <person name="Zheng W."/>
            <person name="Tian Y."/>
            <person name="Yu Z."/>
            <person name="Xu H.Jr."/>
            <person name="Zheng T."/>
        </authorList>
    </citation>
    <scope>NUCLEOTIDE SEQUENCE [LARGE SCALE GENOMIC DNA]</scope>
    <source>
        <strain evidence="4 5">KD52</strain>
    </source>
</reference>
<protein>
    <submittedName>
        <fullName evidence="4">Alpha/beta hydrolase</fullName>
    </submittedName>
</protein>
<dbReference type="EMBL" id="JPOS01000082">
    <property type="protein sequence ID" value="KGE86044.1"/>
    <property type="molecule type" value="Genomic_DNA"/>
</dbReference>
<evidence type="ECO:0000256" key="2">
    <source>
        <dbReference type="PIRSR" id="PIRSR005211-1"/>
    </source>
</evidence>
<feature type="active site" description="Charge relay system" evidence="2">
    <location>
        <position position="140"/>
    </location>
</feature>
<gene>
    <name evidence="4" type="ORF">IX84_23160</name>
</gene>
<evidence type="ECO:0000313" key="5">
    <source>
        <dbReference type="Proteomes" id="UP000029736"/>
    </source>
</evidence>
<organism evidence="4 5">
    <name type="scientific">Phaeodactylibacter xiamenensis</name>
    <dbReference type="NCBI Taxonomy" id="1524460"/>
    <lineage>
        <taxon>Bacteria</taxon>
        <taxon>Pseudomonadati</taxon>
        <taxon>Bacteroidota</taxon>
        <taxon>Saprospiria</taxon>
        <taxon>Saprospirales</taxon>
        <taxon>Haliscomenobacteraceae</taxon>
        <taxon>Phaeodactylibacter</taxon>
    </lineage>
</organism>
<dbReference type="Pfam" id="PF00561">
    <property type="entry name" value="Abhydrolase_1"/>
    <property type="match status" value="1"/>
</dbReference>
<dbReference type="SUPFAM" id="SSF53474">
    <property type="entry name" value="alpha/beta-Hydrolases"/>
    <property type="match status" value="1"/>
</dbReference>
<feature type="domain" description="AB hydrolase-1" evidence="3">
    <location>
        <begin position="61"/>
        <end position="299"/>
    </location>
</feature>
<dbReference type="PANTHER" id="PTHR10794">
    <property type="entry name" value="ABHYDROLASE DOMAIN-CONTAINING PROTEIN"/>
    <property type="match status" value="1"/>
</dbReference>
<dbReference type="PIRSF" id="PIRSF005211">
    <property type="entry name" value="Ab_hydro_YheT"/>
    <property type="match status" value="1"/>
</dbReference>
<accession>A0A098S108</accession>
<dbReference type="STRING" id="1524460.IX84_23160"/>
<keyword evidence="4" id="KW-0378">Hydrolase</keyword>
<feature type="active site" description="Charge relay system" evidence="2">
    <location>
        <position position="296"/>
    </location>
</feature>